<dbReference type="PANTHER" id="PTHR30371">
    <property type="entry name" value="SEC-INDEPENDENT PROTEIN TRANSLOCASE PROTEIN TATC"/>
    <property type="match status" value="1"/>
</dbReference>
<comment type="function">
    <text evidence="5">Part of the twin-arginine translocation (Tat) system that transports large folded proteins containing a characteristic twin-arginine motif in their signal peptide across membranes.</text>
</comment>
<accession>A0ABS9ZUZ8</accession>
<evidence type="ECO:0000256" key="4">
    <source>
        <dbReference type="ARBA" id="ARBA00023136"/>
    </source>
</evidence>
<dbReference type="Pfam" id="PF00902">
    <property type="entry name" value="TatC"/>
    <property type="match status" value="1"/>
</dbReference>
<evidence type="ECO:0000313" key="7">
    <source>
        <dbReference type="Proteomes" id="UP001165460"/>
    </source>
</evidence>
<feature type="transmembrane region" description="Helical" evidence="5">
    <location>
        <begin position="36"/>
        <end position="53"/>
    </location>
</feature>
<keyword evidence="3 5" id="KW-1133">Transmembrane helix</keyword>
<feature type="transmembrane region" description="Helical" evidence="5">
    <location>
        <begin position="147"/>
        <end position="169"/>
    </location>
</feature>
<feature type="transmembrane region" description="Helical" evidence="5">
    <location>
        <begin position="116"/>
        <end position="135"/>
    </location>
</feature>
<dbReference type="RefSeq" id="WP_243358183.1">
    <property type="nucleotide sequence ID" value="NZ_JALGBH010000001.1"/>
</dbReference>
<comment type="caution">
    <text evidence="6">The sequence shown here is derived from an EMBL/GenBank/DDBJ whole genome shotgun (WGS) entry which is preliminary data.</text>
</comment>
<dbReference type="InterPro" id="IPR002033">
    <property type="entry name" value="TatC"/>
</dbReference>
<proteinExistence type="inferred from homology"/>
<keyword evidence="2 5" id="KW-0812">Transmembrane</keyword>
<dbReference type="Proteomes" id="UP001165460">
    <property type="component" value="Unassembled WGS sequence"/>
</dbReference>
<organism evidence="6 7">
    <name type="scientific">Pedobacter montanisoli</name>
    <dbReference type="NCBI Taxonomy" id="2923277"/>
    <lineage>
        <taxon>Bacteria</taxon>
        <taxon>Pseudomonadati</taxon>
        <taxon>Bacteroidota</taxon>
        <taxon>Sphingobacteriia</taxon>
        <taxon>Sphingobacteriales</taxon>
        <taxon>Sphingobacteriaceae</taxon>
        <taxon>Pedobacter</taxon>
    </lineage>
</organism>
<dbReference type="HAMAP" id="MF_00902">
    <property type="entry name" value="TatC"/>
    <property type="match status" value="1"/>
</dbReference>
<keyword evidence="7" id="KW-1185">Reference proteome</keyword>
<name>A0ABS9ZUZ8_9SPHI</name>
<feature type="transmembrane region" description="Helical" evidence="5">
    <location>
        <begin position="258"/>
        <end position="276"/>
    </location>
</feature>
<keyword evidence="5" id="KW-1003">Cell membrane</keyword>
<sequence>MSEKSKDLIESIKNKGKSLEAEMSFFEHLDVLRKHLLRTLAVVTLFVILAFYFTDFLWHSIIMAPKSPDFWTYRMMCKLVEMFPSIGQDFCITKIDAKIINTEMAGQFTLQMNSCITAGLILGVPYLLFELWLFIKPALHETERRSASGFVFFASILFFIGILFGYYIICPLSVNFLINFTVDDSIVNTFTISSYLSTVFTLTLGSGIIFQLPVIIYILSKLGIMTPKFMRTNRRYAIVLVLIIAAVITPTADPYTMMIVALPLYLLYELSIIISARIENNRKKNQLAVYKA</sequence>
<evidence type="ECO:0000256" key="2">
    <source>
        <dbReference type="ARBA" id="ARBA00022692"/>
    </source>
</evidence>
<evidence type="ECO:0000313" key="6">
    <source>
        <dbReference type="EMBL" id="MCJ0741443.1"/>
    </source>
</evidence>
<evidence type="ECO:0000256" key="3">
    <source>
        <dbReference type="ARBA" id="ARBA00022989"/>
    </source>
</evidence>
<gene>
    <name evidence="5 6" type="primary">tatC</name>
    <name evidence="6" type="ORF">MMF97_01890</name>
</gene>
<feature type="transmembrane region" description="Helical" evidence="5">
    <location>
        <begin position="199"/>
        <end position="224"/>
    </location>
</feature>
<dbReference type="NCBIfam" id="TIGR00945">
    <property type="entry name" value="tatC"/>
    <property type="match status" value="1"/>
</dbReference>
<dbReference type="PRINTS" id="PR01840">
    <property type="entry name" value="TATCFAMILY"/>
</dbReference>
<comment type="similarity">
    <text evidence="5">Belongs to the TatC family.</text>
</comment>
<protein>
    <recommendedName>
        <fullName evidence="5">Sec-independent protein translocase protein TatC</fullName>
    </recommendedName>
</protein>
<dbReference type="PANTHER" id="PTHR30371:SF0">
    <property type="entry name" value="SEC-INDEPENDENT PROTEIN TRANSLOCASE PROTEIN TATC, CHLOROPLASTIC-RELATED"/>
    <property type="match status" value="1"/>
</dbReference>
<evidence type="ECO:0000256" key="5">
    <source>
        <dbReference type="HAMAP-Rule" id="MF_00902"/>
    </source>
</evidence>
<comment type="subcellular location">
    <subcellularLocation>
        <location evidence="5">Cell membrane</location>
        <topology evidence="5">Multi-pass membrane protein</topology>
    </subcellularLocation>
    <subcellularLocation>
        <location evidence="1">Membrane</location>
        <topology evidence="1">Multi-pass membrane protein</topology>
    </subcellularLocation>
</comment>
<dbReference type="EMBL" id="JALGBH010000001">
    <property type="protein sequence ID" value="MCJ0741443.1"/>
    <property type="molecule type" value="Genomic_DNA"/>
</dbReference>
<reference evidence="6" key="1">
    <citation type="submission" date="2022-03" db="EMBL/GenBank/DDBJ databases">
        <authorList>
            <person name="Woo C.Y."/>
        </authorList>
    </citation>
    <scope>NUCLEOTIDE SEQUENCE</scope>
    <source>
        <strain evidence="6">CYS-01</strain>
    </source>
</reference>
<keyword evidence="5" id="KW-0813">Transport</keyword>
<keyword evidence="5" id="KW-0811">Translocation</keyword>
<evidence type="ECO:0000256" key="1">
    <source>
        <dbReference type="ARBA" id="ARBA00004141"/>
    </source>
</evidence>
<keyword evidence="5" id="KW-0653">Protein transport</keyword>
<feature type="transmembrane region" description="Helical" evidence="5">
    <location>
        <begin position="236"/>
        <end position="252"/>
    </location>
</feature>
<comment type="subunit">
    <text evidence="5">Forms a complex with TatA.</text>
</comment>
<keyword evidence="4 5" id="KW-0472">Membrane</keyword>